<dbReference type="RefSeq" id="WP_147768215.1">
    <property type="nucleotide sequence ID" value="NZ_VRKQ01000010.1"/>
</dbReference>
<dbReference type="EMBL" id="VRKQ01000010">
    <property type="protein sequence ID" value="TXG37059.1"/>
    <property type="molecule type" value="Genomic_DNA"/>
</dbReference>
<keyword evidence="3" id="KW-1185">Reference proteome</keyword>
<dbReference type="AlphaFoldDB" id="A0A5C7GI11"/>
<sequence length="84" mass="9473">MMKKLHLVLAVIMLSFSISANADTIKNSDLNLNNPDVRKCLLDATKSEGWNLASVYLNSDDKLVYIFDKGNDTKIYTSKEVFTK</sequence>
<proteinExistence type="predicted"/>
<dbReference type="OrthoDB" id="1453156at2"/>
<keyword evidence="1" id="KW-0732">Signal</keyword>
<name>A0A5C7GI11_9FLAO</name>
<organism evidence="2 3">
    <name type="scientific">Seonamhaeicola maritimus</name>
    <dbReference type="NCBI Taxonomy" id="2591822"/>
    <lineage>
        <taxon>Bacteria</taxon>
        <taxon>Pseudomonadati</taxon>
        <taxon>Bacteroidota</taxon>
        <taxon>Flavobacteriia</taxon>
        <taxon>Flavobacteriales</taxon>
        <taxon>Flavobacteriaceae</taxon>
    </lineage>
</organism>
<protein>
    <submittedName>
        <fullName evidence="2">Uncharacterized protein</fullName>
    </submittedName>
</protein>
<feature type="signal peptide" evidence="1">
    <location>
        <begin position="1"/>
        <end position="22"/>
    </location>
</feature>
<feature type="chain" id="PRO_5022890731" evidence="1">
    <location>
        <begin position="23"/>
        <end position="84"/>
    </location>
</feature>
<dbReference type="Proteomes" id="UP000321080">
    <property type="component" value="Unassembled WGS sequence"/>
</dbReference>
<reference evidence="2 3" key="1">
    <citation type="submission" date="2019-08" db="EMBL/GenBank/DDBJ databases">
        <title>Seonamhaeicola sediminis sp. nov., isolated from marine sediment.</title>
        <authorList>
            <person name="Cao W.R."/>
        </authorList>
    </citation>
    <scope>NUCLEOTIDE SEQUENCE [LARGE SCALE GENOMIC DNA]</scope>
    <source>
        <strain evidence="2 3">1505</strain>
    </source>
</reference>
<accession>A0A5C7GI11</accession>
<evidence type="ECO:0000256" key="1">
    <source>
        <dbReference type="SAM" id="SignalP"/>
    </source>
</evidence>
<gene>
    <name evidence="2" type="ORF">FUA22_10870</name>
</gene>
<evidence type="ECO:0000313" key="2">
    <source>
        <dbReference type="EMBL" id="TXG37059.1"/>
    </source>
</evidence>
<comment type="caution">
    <text evidence="2">The sequence shown here is derived from an EMBL/GenBank/DDBJ whole genome shotgun (WGS) entry which is preliminary data.</text>
</comment>
<evidence type="ECO:0000313" key="3">
    <source>
        <dbReference type="Proteomes" id="UP000321080"/>
    </source>
</evidence>